<accession>A0AAV4CJR9</accession>
<protein>
    <submittedName>
        <fullName evidence="1">Uncharacterized protein</fullName>
    </submittedName>
</protein>
<gene>
    <name evidence="1" type="ORF">PoB_005838300</name>
</gene>
<evidence type="ECO:0000313" key="1">
    <source>
        <dbReference type="EMBL" id="GFO31878.1"/>
    </source>
</evidence>
<name>A0AAV4CJR9_9GAST</name>
<keyword evidence="2" id="KW-1185">Reference proteome</keyword>
<reference evidence="1 2" key="1">
    <citation type="journal article" date="2021" name="Elife">
        <title>Chloroplast acquisition without the gene transfer in kleptoplastic sea slugs, Plakobranchus ocellatus.</title>
        <authorList>
            <person name="Maeda T."/>
            <person name="Takahashi S."/>
            <person name="Yoshida T."/>
            <person name="Shimamura S."/>
            <person name="Takaki Y."/>
            <person name="Nagai Y."/>
            <person name="Toyoda A."/>
            <person name="Suzuki Y."/>
            <person name="Arimoto A."/>
            <person name="Ishii H."/>
            <person name="Satoh N."/>
            <person name="Nishiyama T."/>
            <person name="Hasebe M."/>
            <person name="Maruyama T."/>
            <person name="Minagawa J."/>
            <person name="Obokata J."/>
            <person name="Shigenobu S."/>
        </authorList>
    </citation>
    <scope>NUCLEOTIDE SEQUENCE [LARGE SCALE GENOMIC DNA]</scope>
</reference>
<evidence type="ECO:0000313" key="2">
    <source>
        <dbReference type="Proteomes" id="UP000735302"/>
    </source>
</evidence>
<comment type="caution">
    <text evidence="1">The sequence shown here is derived from an EMBL/GenBank/DDBJ whole genome shotgun (WGS) entry which is preliminary data.</text>
</comment>
<organism evidence="1 2">
    <name type="scientific">Plakobranchus ocellatus</name>
    <dbReference type="NCBI Taxonomy" id="259542"/>
    <lineage>
        <taxon>Eukaryota</taxon>
        <taxon>Metazoa</taxon>
        <taxon>Spiralia</taxon>
        <taxon>Lophotrochozoa</taxon>
        <taxon>Mollusca</taxon>
        <taxon>Gastropoda</taxon>
        <taxon>Heterobranchia</taxon>
        <taxon>Euthyneura</taxon>
        <taxon>Panpulmonata</taxon>
        <taxon>Sacoglossa</taxon>
        <taxon>Placobranchoidea</taxon>
        <taxon>Plakobranchidae</taxon>
        <taxon>Plakobranchus</taxon>
    </lineage>
</organism>
<proteinExistence type="predicted"/>
<dbReference type="EMBL" id="BLXT01006477">
    <property type="protein sequence ID" value="GFO31878.1"/>
    <property type="molecule type" value="Genomic_DNA"/>
</dbReference>
<dbReference type="Proteomes" id="UP000735302">
    <property type="component" value="Unassembled WGS sequence"/>
</dbReference>
<dbReference type="AlphaFoldDB" id="A0AAV4CJR9"/>
<feature type="non-terminal residue" evidence="1">
    <location>
        <position position="67"/>
    </location>
</feature>
<sequence>MTMPNSAAPSRCFLIMTGRHSVMSSAHIHSCTSFVPLVHISELCYRQATGGRVLSLHSPYPRSKSRP</sequence>